<dbReference type="InterPro" id="IPR007197">
    <property type="entry name" value="rSAM"/>
</dbReference>
<dbReference type="SFLD" id="SFLDS00029">
    <property type="entry name" value="Radical_SAM"/>
    <property type="match status" value="1"/>
</dbReference>
<dbReference type="InterPro" id="IPR058240">
    <property type="entry name" value="rSAM_sf"/>
</dbReference>
<dbReference type="Pfam" id="PF04055">
    <property type="entry name" value="Radical_SAM"/>
    <property type="match status" value="1"/>
</dbReference>
<dbReference type="RefSeq" id="WP_077991392.1">
    <property type="nucleotide sequence ID" value="NZ_CP015625.1"/>
</dbReference>
<dbReference type="SUPFAM" id="SSF102114">
    <property type="entry name" value="Radical SAM enzymes"/>
    <property type="match status" value="1"/>
</dbReference>
<dbReference type="InterPro" id="IPR006638">
    <property type="entry name" value="Elp3/MiaA/NifB-like_rSAM"/>
</dbReference>
<keyword evidence="3" id="KW-0411">Iron-sulfur</keyword>
<dbReference type="GO" id="GO:0046872">
    <property type="term" value="F:metal ion binding"/>
    <property type="evidence" value="ECO:0007669"/>
    <property type="project" value="UniProtKB-KW"/>
</dbReference>
<proteinExistence type="predicted"/>
<dbReference type="SFLD" id="SFLDG01084">
    <property type="entry name" value="Uncharacterised_Radical_SAM_Su"/>
    <property type="match status" value="1"/>
</dbReference>
<dbReference type="NCBIfam" id="NF033668">
    <property type="entry name" value="rSAM_PA0069"/>
    <property type="match status" value="1"/>
</dbReference>
<evidence type="ECO:0000313" key="6">
    <source>
        <dbReference type="Proteomes" id="UP000189632"/>
    </source>
</evidence>
<dbReference type="SMART" id="SM00729">
    <property type="entry name" value="Elp3"/>
    <property type="match status" value="1"/>
</dbReference>
<dbReference type="AlphaFoldDB" id="A0A1U9MGI2"/>
<keyword evidence="6" id="KW-1185">Reference proteome</keyword>
<dbReference type="CDD" id="cd01335">
    <property type="entry name" value="Radical_SAM"/>
    <property type="match status" value="1"/>
</dbReference>
<dbReference type="KEGG" id="bapi:BBC0122_006900"/>
<evidence type="ECO:0000259" key="4">
    <source>
        <dbReference type="PROSITE" id="PS51918"/>
    </source>
</evidence>
<feature type="domain" description="Radical SAM core" evidence="4">
    <location>
        <begin position="96"/>
        <end position="336"/>
    </location>
</feature>
<dbReference type="PANTHER" id="PTHR43432:SF3">
    <property type="entry name" value="SLR0285 PROTEIN"/>
    <property type="match status" value="1"/>
</dbReference>
<dbReference type="OrthoDB" id="9785699at2"/>
<gene>
    <name evidence="5" type="ORF">BBC0122_006900</name>
</gene>
<dbReference type="GO" id="GO:0051536">
    <property type="term" value="F:iron-sulfur cluster binding"/>
    <property type="evidence" value="ECO:0007669"/>
    <property type="project" value="UniProtKB-KW"/>
</dbReference>
<keyword evidence="2" id="KW-0408">Iron</keyword>
<reference evidence="5 6" key="1">
    <citation type="submission" date="2016-11" db="EMBL/GenBank/DDBJ databases">
        <title>Comparative genomics of Bartonella apis.</title>
        <authorList>
            <person name="Engel P."/>
        </authorList>
    </citation>
    <scope>NUCLEOTIDE SEQUENCE [LARGE SCALE GENOMIC DNA]</scope>
    <source>
        <strain evidence="5 6">BBC0122</strain>
    </source>
</reference>
<evidence type="ECO:0000313" key="5">
    <source>
        <dbReference type="EMBL" id="AQT46819.1"/>
    </source>
</evidence>
<keyword evidence="1" id="KW-0479">Metal-binding</keyword>
<dbReference type="STRING" id="1686310.BBC0244_006960"/>
<evidence type="ECO:0000256" key="2">
    <source>
        <dbReference type="ARBA" id="ARBA00023004"/>
    </source>
</evidence>
<organism evidence="5 6">
    <name type="scientific">Bartonella choladocola</name>
    <dbReference type="NCBI Taxonomy" id="2750995"/>
    <lineage>
        <taxon>Bacteria</taxon>
        <taxon>Pseudomonadati</taxon>
        <taxon>Pseudomonadota</taxon>
        <taxon>Alphaproteobacteria</taxon>
        <taxon>Hyphomicrobiales</taxon>
        <taxon>Bartonellaceae</taxon>
        <taxon>Bartonella</taxon>
    </lineage>
</organism>
<accession>A0A1U9MGI2</accession>
<evidence type="ECO:0000256" key="3">
    <source>
        <dbReference type="ARBA" id="ARBA00023014"/>
    </source>
</evidence>
<dbReference type="Gene3D" id="3.80.30.30">
    <property type="match status" value="1"/>
</dbReference>
<dbReference type="PANTHER" id="PTHR43432">
    <property type="entry name" value="SLR0285 PROTEIN"/>
    <property type="match status" value="1"/>
</dbReference>
<name>A0A1U9MGI2_9HYPH</name>
<sequence>MGKAQIDQHLVKVITEADRLAFDAMSAAGGSAFLDQSMIRLEDKKTRGRGAALNPAGRFEKQSCERFYDGWDMDEQLSPLQTSVETEKARTIITRNVSPDIFFDRSINPYRGCEHGCIYCFARPTHSYMGLSAGIDFETKLFAKPDAAKLLERELSKPDYKVRPIAIGTNTDPYQPIEKNWQIMRQILEVLDKCNHPVCITTKSALIVRDCDILERMAERKLVRVALSITTLDRKLARLMEPRAATPERRLWAIKELTKKGVPVSVMMAPVIPGLNDHEIENILTKAKDAGAIDAGYVMLRLPYEVAPLFKDWLLREYPDRYRRVMQLLRDMRGGKDYDADWKTRMSGEGPFAKLVADRFRLARQRSGLHERHPKLETGYFKPPLKVAKQLSFLLTKKID</sequence>
<dbReference type="EMBL" id="CP015625">
    <property type="protein sequence ID" value="AQT46819.1"/>
    <property type="molecule type" value="Genomic_DNA"/>
</dbReference>
<dbReference type="GO" id="GO:0003824">
    <property type="term" value="F:catalytic activity"/>
    <property type="evidence" value="ECO:0007669"/>
    <property type="project" value="InterPro"/>
</dbReference>
<protein>
    <submittedName>
        <fullName evidence="5">DNA repair photolyase</fullName>
    </submittedName>
</protein>
<evidence type="ECO:0000256" key="1">
    <source>
        <dbReference type="ARBA" id="ARBA00022723"/>
    </source>
</evidence>
<dbReference type="PROSITE" id="PS51918">
    <property type="entry name" value="RADICAL_SAM"/>
    <property type="match status" value="1"/>
</dbReference>
<dbReference type="InterPro" id="IPR040086">
    <property type="entry name" value="MJ0683-like"/>
</dbReference>
<dbReference type="Proteomes" id="UP000189632">
    <property type="component" value="Chromosome"/>
</dbReference>